<dbReference type="AlphaFoldDB" id="A0A6J4LMZ2"/>
<dbReference type="GO" id="GO:0016747">
    <property type="term" value="F:acyltransferase activity, transferring groups other than amino-acyl groups"/>
    <property type="evidence" value="ECO:0007669"/>
    <property type="project" value="InterPro"/>
</dbReference>
<dbReference type="CDD" id="cd04301">
    <property type="entry name" value="NAT_SF"/>
    <property type="match status" value="1"/>
</dbReference>
<accession>A0A6J4LMZ2</accession>
<evidence type="ECO:0000313" key="4">
    <source>
        <dbReference type="EMBL" id="CAA9336555.1"/>
    </source>
</evidence>
<feature type="non-terminal residue" evidence="4">
    <location>
        <position position="1"/>
    </location>
</feature>
<dbReference type="Gene3D" id="3.40.630.30">
    <property type="match status" value="1"/>
</dbReference>
<gene>
    <name evidence="4" type="ORF">AVDCRST_MAG40-2194</name>
</gene>
<evidence type="ECO:0000256" key="1">
    <source>
        <dbReference type="ARBA" id="ARBA00022679"/>
    </source>
</evidence>
<keyword evidence="2" id="KW-0012">Acyltransferase</keyword>
<dbReference type="SUPFAM" id="SSF55729">
    <property type="entry name" value="Acyl-CoA N-acyltransferases (Nat)"/>
    <property type="match status" value="1"/>
</dbReference>
<dbReference type="InterPro" id="IPR050832">
    <property type="entry name" value="Bact_Acetyltransf"/>
</dbReference>
<dbReference type="InterPro" id="IPR016181">
    <property type="entry name" value="Acyl_CoA_acyltransferase"/>
</dbReference>
<reference evidence="4" key="1">
    <citation type="submission" date="2020-02" db="EMBL/GenBank/DDBJ databases">
        <authorList>
            <person name="Meier V. D."/>
        </authorList>
    </citation>
    <scope>NUCLEOTIDE SEQUENCE</scope>
    <source>
        <strain evidence="4">AVDCRST_MAG40</strain>
    </source>
</reference>
<protein>
    <recommendedName>
        <fullName evidence="3">N-acetyltransferase domain-containing protein</fullName>
    </recommendedName>
</protein>
<feature type="domain" description="N-acetyltransferase" evidence="3">
    <location>
        <begin position="1"/>
        <end position="71"/>
    </location>
</feature>
<dbReference type="PROSITE" id="PS51186">
    <property type="entry name" value="GNAT"/>
    <property type="match status" value="1"/>
</dbReference>
<keyword evidence="1" id="KW-0808">Transferase</keyword>
<proteinExistence type="predicted"/>
<sequence>AVRAEAQGAGVGRALVGAVEAFAWAAGCRRVEVTSGDHRPAAHAFYRAAGYREDERRFVKPAPARGPDAGR</sequence>
<evidence type="ECO:0000256" key="2">
    <source>
        <dbReference type="ARBA" id="ARBA00023315"/>
    </source>
</evidence>
<dbReference type="PANTHER" id="PTHR43877">
    <property type="entry name" value="AMINOALKYLPHOSPHONATE N-ACETYLTRANSFERASE-RELATED-RELATED"/>
    <property type="match status" value="1"/>
</dbReference>
<evidence type="ECO:0000259" key="3">
    <source>
        <dbReference type="PROSITE" id="PS51186"/>
    </source>
</evidence>
<dbReference type="InterPro" id="IPR000182">
    <property type="entry name" value="GNAT_dom"/>
</dbReference>
<dbReference type="EMBL" id="CADCTX010000643">
    <property type="protein sequence ID" value="CAA9336555.1"/>
    <property type="molecule type" value="Genomic_DNA"/>
</dbReference>
<dbReference type="Pfam" id="PF00583">
    <property type="entry name" value="Acetyltransf_1"/>
    <property type="match status" value="1"/>
</dbReference>
<name>A0A6J4LMZ2_9BACT</name>
<organism evidence="4">
    <name type="scientific">uncultured Gemmatimonadaceae bacterium</name>
    <dbReference type="NCBI Taxonomy" id="246130"/>
    <lineage>
        <taxon>Bacteria</taxon>
        <taxon>Pseudomonadati</taxon>
        <taxon>Gemmatimonadota</taxon>
        <taxon>Gemmatimonadia</taxon>
        <taxon>Gemmatimonadales</taxon>
        <taxon>Gemmatimonadaceae</taxon>
        <taxon>environmental samples</taxon>
    </lineage>
</organism>